<keyword evidence="1" id="KW-1133">Transmembrane helix</keyword>
<feature type="transmembrane region" description="Helical" evidence="1">
    <location>
        <begin position="22"/>
        <end position="43"/>
    </location>
</feature>
<protein>
    <submittedName>
        <fullName evidence="2">Uncharacterized protein</fullName>
    </submittedName>
</protein>
<sequence>MTTSVQLILAFRVYGLYNRAKWIIGFFAVLLLAAIAVQLYIVIKLSPKGTPISLPFLRIIACQPTPGAVSHLYLGPITTICPDIAAFLLVFLRGMSHLRVQKAVGFGGSTLIRLLMRDSILYFMMIMMVYTVIIISYVKFSVIESFITFGYGFSVISIAASRMLINLRKHRNPYDSSCK</sequence>
<proteinExistence type="predicted"/>
<keyword evidence="1" id="KW-0472">Membrane</keyword>
<evidence type="ECO:0000313" key="3">
    <source>
        <dbReference type="Proteomes" id="UP000027073"/>
    </source>
</evidence>
<dbReference type="EMBL" id="KL198005">
    <property type="protein sequence ID" value="KDQ31869.1"/>
    <property type="molecule type" value="Genomic_DNA"/>
</dbReference>
<dbReference type="HOGENOM" id="CLU_1504057_0_0_1"/>
<dbReference type="AlphaFoldDB" id="A0A067NVG3"/>
<dbReference type="Proteomes" id="UP000027073">
    <property type="component" value="Unassembled WGS sequence"/>
</dbReference>
<organism evidence="2 3">
    <name type="scientific">Pleurotus ostreatus (strain PC15)</name>
    <name type="common">Oyster mushroom</name>
    <dbReference type="NCBI Taxonomy" id="1137138"/>
    <lineage>
        <taxon>Eukaryota</taxon>
        <taxon>Fungi</taxon>
        <taxon>Dikarya</taxon>
        <taxon>Basidiomycota</taxon>
        <taxon>Agaricomycotina</taxon>
        <taxon>Agaricomycetes</taxon>
        <taxon>Agaricomycetidae</taxon>
        <taxon>Agaricales</taxon>
        <taxon>Pleurotineae</taxon>
        <taxon>Pleurotaceae</taxon>
        <taxon>Pleurotus</taxon>
    </lineage>
</organism>
<accession>A0A067NVG3</accession>
<reference evidence="3" key="1">
    <citation type="journal article" date="2014" name="Proc. Natl. Acad. Sci. U.S.A.">
        <title>Extensive sampling of basidiomycete genomes demonstrates inadequacy of the white-rot/brown-rot paradigm for wood decay fungi.</title>
        <authorList>
            <person name="Riley R."/>
            <person name="Salamov A.A."/>
            <person name="Brown D.W."/>
            <person name="Nagy L.G."/>
            <person name="Floudas D."/>
            <person name="Held B.W."/>
            <person name="Levasseur A."/>
            <person name="Lombard V."/>
            <person name="Morin E."/>
            <person name="Otillar R."/>
            <person name="Lindquist E.A."/>
            <person name="Sun H."/>
            <person name="LaButti K.M."/>
            <person name="Schmutz J."/>
            <person name="Jabbour D."/>
            <person name="Luo H."/>
            <person name="Baker S.E."/>
            <person name="Pisabarro A.G."/>
            <person name="Walton J.D."/>
            <person name="Blanchette R.A."/>
            <person name="Henrissat B."/>
            <person name="Martin F."/>
            <person name="Cullen D."/>
            <person name="Hibbett D.S."/>
            <person name="Grigoriev I.V."/>
        </authorList>
    </citation>
    <scope>NUCLEOTIDE SEQUENCE [LARGE SCALE GENOMIC DNA]</scope>
    <source>
        <strain evidence="3">PC15</strain>
    </source>
</reference>
<name>A0A067NVG3_PLEO1</name>
<keyword evidence="1" id="KW-0812">Transmembrane</keyword>
<feature type="transmembrane region" description="Helical" evidence="1">
    <location>
        <begin position="120"/>
        <end position="140"/>
    </location>
</feature>
<dbReference type="InParanoid" id="A0A067NVG3"/>
<gene>
    <name evidence="2" type="ORF">PLEOSDRAFT_1100395</name>
</gene>
<evidence type="ECO:0000256" key="1">
    <source>
        <dbReference type="SAM" id="Phobius"/>
    </source>
</evidence>
<evidence type="ECO:0000313" key="2">
    <source>
        <dbReference type="EMBL" id="KDQ31869.1"/>
    </source>
</evidence>
<feature type="transmembrane region" description="Helical" evidence="1">
    <location>
        <begin position="146"/>
        <end position="165"/>
    </location>
</feature>
<dbReference type="VEuPathDB" id="FungiDB:PLEOSDRAFT_1100395"/>
<feature type="transmembrane region" description="Helical" evidence="1">
    <location>
        <begin position="73"/>
        <end position="92"/>
    </location>
</feature>